<proteinExistence type="predicted"/>
<gene>
    <name evidence="1" type="ORF">DXD79_14425</name>
</gene>
<name>A0A374P8B9_9FIRM</name>
<organism evidence="1 2">
    <name type="scientific">Hungatella hathewayi</name>
    <dbReference type="NCBI Taxonomy" id="154046"/>
    <lineage>
        <taxon>Bacteria</taxon>
        <taxon>Bacillati</taxon>
        <taxon>Bacillota</taxon>
        <taxon>Clostridia</taxon>
        <taxon>Lachnospirales</taxon>
        <taxon>Lachnospiraceae</taxon>
        <taxon>Hungatella</taxon>
    </lineage>
</organism>
<protein>
    <submittedName>
        <fullName evidence="1">Uncharacterized protein</fullName>
    </submittedName>
</protein>
<dbReference type="EMBL" id="QSON01000006">
    <property type="protein sequence ID" value="RGJ03591.1"/>
    <property type="molecule type" value="Genomic_DNA"/>
</dbReference>
<dbReference type="AlphaFoldDB" id="A0A374P8B9"/>
<dbReference type="Proteomes" id="UP000263014">
    <property type="component" value="Unassembled WGS sequence"/>
</dbReference>
<sequence length="60" mass="6917">MGLRTCLCFCHSMETSVTAAARYDTYLLFTAIFQQFPAQYDMIAGYRKTGTGIPREWRKV</sequence>
<evidence type="ECO:0000313" key="1">
    <source>
        <dbReference type="EMBL" id="RGJ03591.1"/>
    </source>
</evidence>
<comment type="caution">
    <text evidence="1">The sequence shown here is derived from an EMBL/GenBank/DDBJ whole genome shotgun (WGS) entry which is preliminary data.</text>
</comment>
<evidence type="ECO:0000313" key="2">
    <source>
        <dbReference type="Proteomes" id="UP000263014"/>
    </source>
</evidence>
<accession>A0A374P8B9</accession>
<reference evidence="1 2" key="1">
    <citation type="submission" date="2018-08" db="EMBL/GenBank/DDBJ databases">
        <title>A genome reference for cultivated species of the human gut microbiota.</title>
        <authorList>
            <person name="Zou Y."/>
            <person name="Xue W."/>
            <person name="Luo G."/>
        </authorList>
    </citation>
    <scope>NUCLEOTIDE SEQUENCE [LARGE SCALE GENOMIC DNA]</scope>
    <source>
        <strain evidence="1 2">TM09-12</strain>
    </source>
</reference>